<dbReference type="RefSeq" id="WP_147044477.1">
    <property type="nucleotide sequence ID" value="NZ_BAABIR010000001.1"/>
</dbReference>
<dbReference type="Proteomes" id="UP000321249">
    <property type="component" value="Unassembled WGS sequence"/>
</dbReference>
<dbReference type="InterPro" id="IPR038765">
    <property type="entry name" value="Papain-like_cys_pep_sf"/>
</dbReference>
<sequence>MSRLVVRALLAFGLAAAASSPAAAVLQCAPYARAQSGIDIHGNAGTWWDQAAGRYRRGSEPRVGAVLAFQPSRAMPIGHVAVVAEIVDDRHVYLNHANWSGPGRIERRALAEDVSPNGDWSEVRVWYAPQNALGLRENPAFGFIYNESEGNDAPPAQTFAQEISAAIVSAGSH</sequence>
<reference evidence="3 4" key="1">
    <citation type="journal article" date="2015" name="J. Microbiol.">
        <title>Sphingosinicella ginsenosidimutans sp. nov., with ginsenoside converting activity.</title>
        <authorList>
            <person name="Kim J.K."/>
            <person name="Kang M.S."/>
            <person name="Park S.C."/>
            <person name="Kim K.M."/>
            <person name="Choi K."/>
            <person name="Yoon M.H."/>
            <person name="Im W.T."/>
        </authorList>
    </citation>
    <scope>NUCLEOTIDE SEQUENCE [LARGE SCALE GENOMIC DNA]</scope>
    <source>
        <strain evidence="3 4">BS-11</strain>
    </source>
</reference>
<dbReference type="EMBL" id="VOQQ01000001">
    <property type="protein sequence ID" value="TXC65063.1"/>
    <property type="molecule type" value="Genomic_DNA"/>
</dbReference>
<evidence type="ECO:0000259" key="2">
    <source>
        <dbReference type="PROSITE" id="PS50911"/>
    </source>
</evidence>
<dbReference type="AlphaFoldDB" id="A0A5C6TX53"/>
<feature type="signal peptide" evidence="1">
    <location>
        <begin position="1"/>
        <end position="24"/>
    </location>
</feature>
<comment type="caution">
    <text evidence="3">The sequence shown here is derived from an EMBL/GenBank/DDBJ whole genome shotgun (WGS) entry which is preliminary data.</text>
</comment>
<dbReference type="Gene3D" id="3.90.1720.10">
    <property type="entry name" value="endopeptidase domain like (from Nostoc punctiforme)"/>
    <property type="match status" value="1"/>
</dbReference>
<name>A0A5C6TX53_9SPHN</name>
<evidence type="ECO:0000313" key="3">
    <source>
        <dbReference type="EMBL" id="TXC65063.1"/>
    </source>
</evidence>
<evidence type="ECO:0000313" key="4">
    <source>
        <dbReference type="Proteomes" id="UP000321249"/>
    </source>
</evidence>
<keyword evidence="1" id="KW-0732">Signal</keyword>
<feature type="chain" id="PRO_5022838428" evidence="1">
    <location>
        <begin position="25"/>
        <end position="173"/>
    </location>
</feature>
<dbReference type="InterPro" id="IPR006311">
    <property type="entry name" value="TAT_signal"/>
</dbReference>
<accession>A0A5C6TX53</accession>
<dbReference type="SUPFAM" id="SSF54001">
    <property type="entry name" value="Cysteine proteinases"/>
    <property type="match status" value="1"/>
</dbReference>
<keyword evidence="4" id="KW-1185">Reference proteome</keyword>
<dbReference type="InterPro" id="IPR007921">
    <property type="entry name" value="CHAP_dom"/>
</dbReference>
<feature type="domain" description="Peptidase C51" evidence="2">
    <location>
        <begin position="3"/>
        <end position="124"/>
    </location>
</feature>
<protein>
    <submittedName>
        <fullName evidence="3">CHAP domain-containing protein</fullName>
    </submittedName>
</protein>
<dbReference type="PROSITE" id="PS51318">
    <property type="entry name" value="TAT"/>
    <property type="match status" value="1"/>
</dbReference>
<dbReference type="OrthoDB" id="7279151at2"/>
<organism evidence="3 4">
    <name type="scientific">Allosphingosinicella ginsenosidimutans</name>
    <dbReference type="NCBI Taxonomy" id="1176539"/>
    <lineage>
        <taxon>Bacteria</taxon>
        <taxon>Pseudomonadati</taxon>
        <taxon>Pseudomonadota</taxon>
        <taxon>Alphaproteobacteria</taxon>
        <taxon>Sphingomonadales</taxon>
        <taxon>Sphingomonadaceae</taxon>
        <taxon>Allosphingosinicella</taxon>
    </lineage>
</organism>
<dbReference type="Pfam" id="PF05257">
    <property type="entry name" value="CHAP"/>
    <property type="match status" value="1"/>
</dbReference>
<dbReference type="PROSITE" id="PS50911">
    <property type="entry name" value="CHAP"/>
    <property type="match status" value="1"/>
</dbReference>
<gene>
    <name evidence="3" type="ORF">FRZ32_12740</name>
</gene>
<evidence type="ECO:0000256" key="1">
    <source>
        <dbReference type="SAM" id="SignalP"/>
    </source>
</evidence>
<proteinExistence type="predicted"/>